<sequence length="495" mass="55078">MSRRLEELSEDALVSGGRRAQKAAEEAGFSEELRQKLEERIAGADFKNTYARELSQANLPSYAGKGTRDLAGAQHWTGEESVEDASLRMLNDSMVKPMRTKPRVPGVPTPKKVDTGRPAPGAAASKGVRLANARDQTSVYSALRDSSMTDEEREKFRREMQERFQSHGRTAAWSVRALESLANERIEDAIARGQFRNIPRGQKIERDYNMGNPFLDTTEYFMNKIIQKQEIVPPWIEKQQELVGNASRFRSRLRNDWRRHAARMIASKGGTLDAQIRRAQAYAAAEKIFNPKAPKQETLNAVNDEGHLSQITLSGELKASPVPDPDEPEEVTVTATSDVGAAPTDAQAIEVTTITALETTTNSTPGPTPAAIPAADHPFRDADWEAAEHSYLTLAVKELNNLTRSYNLMAPDLAKKPYFSLERELRAAFADVAPQVAEEIQNRATRAPARTLGGKGNVRKGGVMERLSGPEVKVYDEVRPQYGFKEFWRDLFRKG</sequence>
<proteinExistence type="predicted"/>
<keyword evidence="4" id="KW-1185">Reference proteome</keyword>
<feature type="non-terminal residue" evidence="3">
    <location>
        <position position="495"/>
    </location>
</feature>
<dbReference type="GeneID" id="54298666"/>
<organism evidence="3 4">
    <name type="scientific">Aplosporella prunicola CBS 121167</name>
    <dbReference type="NCBI Taxonomy" id="1176127"/>
    <lineage>
        <taxon>Eukaryota</taxon>
        <taxon>Fungi</taxon>
        <taxon>Dikarya</taxon>
        <taxon>Ascomycota</taxon>
        <taxon>Pezizomycotina</taxon>
        <taxon>Dothideomycetes</taxon>
        <taxon>Dothideomycetes incertae sedis</taxon>
        <taxon>Botryosphaeriales</taxon>
        <taxon>Aplosporellaceae</taxon>
        <taxon>Aplosporella</taxon>
    </lineage>
</organism>
<feature type="region of interest" description="Disordered" evidence="1">
    <location>
        <begin position="1"/>
        <end position="29"/>
    </location>
</feature>
<gene>
    <name evidence="3" type="ORF">K452DRAFT_291391</name>
</gene>
<feature type="region of interest" description="Disordered" evidence="1">
    <location>
        <begin position="98"/>
        <end position="128"/>
    </location>
</feature>
<accession>A0A6A6B150</accession>
<dbReference type="RefSeq" id="XP_033393291.1">
    <property type="nucleotide sequence ID" value="XM_033541170.1"/>
</dbReference>
<dbReference type="PANTHER" id="PTHR39394">
    <property type="entry name" value="YALI0E31793P"/>
    <property type="match status" value="1"/>
</dbReference>
<evidence type="ECO:0000256" key="1">
    <source>
        <dbReference type="SAM" id="MobiDB-lite"/>
    </source>
</evidence>
<dbReference type="Pfam" id="PF09350">
    <property type="entry name" value="DJC28_CD"/>
    <property type="match status" value="1"/>
</dbReference>
<evidence type="ECO:0000259" key="2">
    <source>
        <dbReference type="Pfam" id="PF09350"/>
    </source>
</evidence>
<dbReference type="PANTHER" id="PTHR39394:SF1">
    <property type="entry name" value="DNAJ HOMOLOGUE SUBFAMILY C MEMBER 28 CONSERVED DOMAIN-CONTAINING PROTEIN"/>
    <property type="match status" value="1"/>
</dbReference>
<protein>
    <recommendedName>
        <fullName evidence="2">DnaJ homologue subfamily C member 28 conserved domain-containing protein</fullName>
    </recommendedName>
</protein>
<evidence type="ECO:0000313" key="4">
    <source>
        <dbReference type="Proteomes" id="UP000799438"/>
    </source>
</evidence>
<dbReference type="InterPro" id="IPR018961">
    <property type="entry name" value="DnaJ_homolog_subfam-C_membr-28"/>
</dbReference>
<evidence type="ECO:0000313" key="3">
    <source>
        <dbReference type="EMBL" id="KAF2137576.1"/>
    </source>
</evidence>
<name>A0A6A6B150_9PEZI</name>
<feature type="domain" description="DnaJ homologue subfamily C member 28 conserved" evidence="2">
    <location>
        <begin position="181"/>
        <end position="250"/>
    </location>
</feature>
<dbReference type="AlphaFoldDB" id="A0A6A6B150"/>
<dbReference type="EMBL" id="ML995501">
    <property type="protein sequence ID" value="KAF2137576.1"/>
    <property type="molecule type" value="Genomic_DNA"/>
</dbReference>
<dbReference type="OrthoDB" id="1922282at2759"/>
<reference evidence="3" key="1">
    <citation type="journal article" date="2020" name="Stud. Mycol.">
        <title>101 Dothideomycetes genomes: a test case for predicting lifestyles and emergence of pathogens.</title>
        <authorList>
            <person name="Haridas S."/>
            <person name="Albert R."/>
            <person name="Binder M."/>
            <person name="Bloem J."/>
            <person name="Labutti K."/>
            <person name="Salamov A."/>
            <person name="Andreopoulos B."/>
            <person name="Baker S."/>
            <person name="Barry K."/>
            <person name="Bills G."/>
            <person name="Bluhm B."/>
            <person name="Cannon C."/>
            <person name="Castanera R."/>
            <person name="Culley D."/>
            <person name="Daum C."/>
            <person name="Ezra D."/>
            <person name="Gonzalez J."/>
            <person name="Henrissat B."/>
            <person name="Kuo A."/>
            <person name="Liang C."/>
            <person name="Lipzen A."/>
            <person name="Lutzoni F."/>
            <person name="Magnuson J."/>
            <person name="Mondo S."/>
            <person name="Nolan M."/>
            <person name="Ohm R."/>
            <person name="Pangilinan J."/>
            <person name="Park H.-J."/>
            <person name="Ramirez L."/>
            <person name="Alfaro M."/>
            <person name="Sun H."/>
            <person name="Tritt A."/>
            <person name="Yoshinaga Y."/>
            <person name="Zwiers L.-H."/>
            <person name="Turgeon B."/>
            <person name="Goodwin S."/>
            <person name="Spatafora J."/>
            <person name="Crous P."/>
            <person name="Grigoriev I."/>
        </authorList>
    </citation>
    <scope>NUCLEOTIDE SEQUENCE</scope>
    <source>
        <strain evidence="3">CBS 121167</strain>
    </source>
</reference>
<dbReference type="Proteomes" id="UP000799438">
    <property type="component" value="Unassembled WGS sequence"/>
</dbReference>